<proteinExistence type="predicted"/>
<dbReference type="RefSeq" id="WP_072318588.1">
    <property type="nucleotide sequence ID" value="NZ_FPJE01000022.1"/>
</dbReference>
<dbReference type="STRING" id="1150368.SAMN02927921_03388"/>
<dbReference type="Gene3D" id="2.10.109.10">
    <property type="entry name" value="Umud Fragment, subunit A"/>
    <property type="match status" value="1"/>
</dbReference>
<dbReference type="SUPFAM" id="SSF51306">
    <property type="entry name" value="LexA/Signal peptidase"/>
    <property type="match status" value="1"/>
</dbReference>
<keyword evidence="6" id="KW-1185">Reference proteome</keyword>
<reference evidence="5 6" key="1">
    <citation type="submission" date="2016-11" db="EMBL/GenBank/DDBJ databases">
        <authorList>
            <person name="Jaros S."/>
            <person name="Januszkiewicz K."/>
            <person name="Wedrychowicz H."/>
        </authorList>
    </citation>
    <scope>NUCLEOTIDE SEQUENCE [LARGE SCALE GENOMIC DNA]</scope>
    <source>
        <strain evidence="5 6">CGMCC 1.12145</strain>
    </source>
</reference>
<dbReference type="PANTHER" id="PTHR40661">
    <property type="match status" value="1"/>
</dbReference>
<dbReference type="AlphaFoldDB" id="A0A1K1RD39"/>
<evidence type="ECO:0000313" key="6">
    <source>
        <dbReference type="Proteomes" id="UP000182248"/>
    </source>
</evidence>
<feature type="domain" description="HTH cro/C1-type" evidence="4">
    <location>
        <begin position="12"/>
        <end position="65"/>
    </location>
</feature>
<dbReference type="InterPro" id="IPR001387">
    <property type="entry name" value="Cro/C1-type_HTH"/>
</dbReference>
<protein>
    <submittedName>
        <fullName evidence="5">Phage repressor protein C, contains Cro/C1-type HTH and peptisase s24 domains</fullName>
    </submittedName>
</protein>
<dbReference type="SMART" id="SM00530">
    <property type="entry name" value="HTH_XRE"/>
    <property type="match status" value="1"/>
</dbReference>
<keyword evidence="1" id="KW-0805">Transcription regulation</keyword>
<evidence type="ECO:0000256" key="2">
    <source>
        <dbReference type="ARBA" id="ARBA00023125"/>
    </source>
</evidence>
<evidence type="ECO:0000256" key="1">
    <source>
        <dbReference type="ARBA" id="ARBA00023015"/>
    </source>
</evidence>
<dbReference type="CDD" id="cd00093">
    <property type="entry name" value="HTH_XRE"/>
    <property type="match status" value="1"/>
</dbReference>
<accession>A0A1K1RD39</accession>
<dbReference type="PANTHER" id="PTHR40661:SF3">
    <property type="entry name" value="FELS-1 PROPHAGE TRANSCRIPTIONAL REGULATOR"/>
    <property type="match status" value="1"/>
</dbReference>
<dbReference type="Pfam" id="PF01381">
    <property type="entry name" value="HTH_3"/>
    <property type="match status" value="1"/>
</dbReference>
<gene>
    <name evidence="5" type="ORF">SAMN02927921_03388</name>
</gene>
<dbReference type="Pfam" id="PF00717">
    <property type="entry name" value="Peptidase_S24"/>
    <property type="match status" value="1"/>
</dbReference>
<dbReference type="PROSITE" id="PS50943">
    <property type="entry name" value="HTH_CROC1"/>
    <property type="match status" value="1"/>
</dbReference>
<dbReference type="CDD" id="cd06529">
    <property type="entry name" value="S24_LexA-like"/>
    <property type="match status" value="1"/>
</dbReference>
<dbReference type="SUPFAM" id="SSF47413">
    <property type="entry name" value="lambda repressor-like DNA-binding domains"/>
    <property type="match status" value="1"/>
</dbReference>
<dbReference type="InterPro" id="IPR010982">
    <property type="entry name" value="Lambda_DNA-bd_dom_sf"/>
</dbReference>
<evidence type="ECO:0000313" key="5">
    <source>
        <dbReference type="EMBL" id="SFW69590.1"/>
    </source>
</evidence>
<dbReference type="InterPro" id="IPR039418">
    <property type="entry name" value="LexA-like"/>
</dbReference>
<evidence type="ECO:0000256" key="3">
    <source>
        <dbReference type="ARBA" id="ARBA00023163"/>
    </source>
</evidence>
<keyword evidence="3" id="KW-0804">Transcription</keyword>
<dbReference type="InterPro" id="IPR036286">
    <property type="entry name" value="LexA/Signal_pep-like_sf"/>
</dbReference>
<sequence length="251" mass="28287">MSKNLNTEIKRFKMLRQEFDMTQQAFAEVLGIKNSTADIERGKTRISGEVVAALLEHFGINPLWLFGKSEQKHLRPETKSVLPKTVTLNSSGNENIVLVNIKASAGYPHNLQDPEWYETLPAFDLPLPEYRNASYRGFQVEGNSMYPVLHSGEWVIARAEEKLSDIKPGRIYVVVLADTVVVKKIAVAGEKIRLISINPEYPAIETHPGEIREIWQVVSKISGQLAPPQDNLGAWADEIRSELKEIREKLS</sequence>
<dbReference type="GO" id="GO:0003677">
    <property type="term" value="F:DNA binding"/>
    <property type="evidence" value="ECO:0007669"/>
    <property type="project" value="UniProtKB-KW"/>
</dbReference>
<dbReference type="EMBL" id="FPJE01000022">
    <property type="protein sequence ID" value="SFW69590.1"/>
    <property type="molecule type" value="Genomic_DNA"/>
</dbReference>
<dbReference type="Proteomes" id="UP000182248">
    <property type="component" value="Unassembled WGS sequence"/>
</dbReference>
<dbReference type="InterPro" id="IPR015927">
    <property type="entry name" value="Peptidase_S24_S26A/B/C"/>
</dbReference>
<name>A0A1K1RD39_9FLAO</name>
<organism evidence="5 6">
    <name type="scientific">Sinomicrobium oceani</name>
    <dbReference type="NCBI Taxonomy" id="1150368"/>
    <lineage>
        <taxon>Bacteria</taxon>
        <taxon>Pseudomonadati</taxon>
        <taxon>Bacteroidota</taxon>
        <taxon>Flavobacteriia</taxon>
        <taxon>Flavobacteriales</taxon>
        <taxon>Flavobacteriaceae</taxon>
        <taxon>Sinomicrobium</taxon>
    </lineage>
</organism>
<evidence type="ECO:0000259" key="4">
    <source>
        <dbReference type="PROSITE" id="PS50943"/>
    </source>
</evidence>
<keyword evidence="2" id="KW-0238">DNA-binding</keyword>
<dbReference type="Gene3D" id="1.10.260.40">
    <property type="entry name" value="lambda repressor-like DNA-binding domains"/>
    <property type="match status" value="1"/>
</dbReference>